<evidence type="ECO:0000259" key="1">
    <source>
        <dbReference type="PROSITE" id="PS51819"/>
    </source>
</evidence>
<dbReference type="Proteomes" id="UP001221838">
    <property type="component" value="Unassembled WGS sequence"/>
</dbReference>
<keyword evidence="3" id="KW-1185">Reference proteome</keyword>
<dbReference type="CDD" id="cd07247">
    <property type="entry name" value="SgaA_N_like"/>
    <property type="match status" value="2"/>
</dbReference>
<comment type="caution">
    <text evidence="2">The sequence shown here is derived from an EMBL/GenBank/DDBJ whole genome shotgun (WGS) entry which is preliminary data.</text>
</comment>
<dbReference type="Gene3D" id="3.10.180.10">
    <property type="entry name" value="2,3-Dihydroxybiphenyl 1,2-Dioxygenase, domain 1"/>
    <property type="match status" value="2"/>
</dbReference>
<reference evidence="2 3" key="1">
    <citation type="submission" date="2022-11" db="EMBL/GenBank/DDBJ databases">
        <title>Minimal conservation of predation-associated metabolite biosynthetic gene clusters underscores biosynthetic potential of Myxococcota including descriptions for ten novel species: Archangium lansinium sp. nov., Myxococcus landrumus sp. nov., Nannocystis bai.</title>
        <authorList>
            <person name="Ahearne A."/>
            <person name="Stevens C."/>
            <person name="Dowd S."/>
        </authorList>
    </citation>
    <scope>NUCLEOTIDE SEQUENCE [LARGE SCALE GENOMIC DNA]</scope>
    <source>
        <strain evidence="2 3">NCWAL01</strain>
    </source>
</reference>
<evidence type="ECO:0000313" key="2">
    <source>
        <dbReference type="EMBL" id="MDC0713770.1"/>
    </source>
</evidence>
<dbReference type="InterPro" id="IPR037523">
    <property type="entry name" value="VOC_core"/>
</dbReference>
<evidence type="ECO:0000313" key="3">
    <source>
        <dbReference type="Proteomes" id="UP001221838"/>
    </source>
</evidence>
<dbReference type="SUPFAM" id="SSF54593">
    <property type="entry name" value="Glyoxalase/Bleomycin resistance protein/Dihydroxybiphenyl dioxygenase"/>
    <property type="match status" value="2"/>
</dbReference>
<dbReference type="PANTHER" id="PTHR33993">
    <property type="entry name" value="GLYOXALASE-RELATED"/>
    <property type="match status" value="1"/>
</dbReference>
<dbReference type="PANTHER" id="PTHR33993:SF14">
    <property type="entry name" value="GB|AAF24581.1"/>
    <property type="match status" value="1"/>
</dbReference>
<feature type="domain" description="VOC" evidence="1">
    <location>
        <begin position="139"/>
        <end position="249"/>
    </location>
</feature>
<organism evidence="2 3">
    <name type="scientific">Stigmatella ashevillensis</name>
    <dbReference type="NCBI Taxonomy" id="2995309"/>
    <lineage>
        <taxon>Bacteria</taxon>
        <taxon>Pseudomonadati</taxon>
        <taxon>Myxococcota</taxon>
        <taxon>Myxococcia</taxon>
        <taxon>Myxococcales</taxon>
        <taxon>Cystobacterineae</taxon>
        <taxon>Archangiaceae</taxon>
        <taxon>Stigmatella</taxon>
    </lineage>
</organism>
<dbReference type="EMBL" id="JAQNDM010000002">
    <property type="protein sequence ID" value="MDC0713770.1"/>
    <property type="molecule type" value="Genomic_DNA"/>
</dbReference>
<dbReference type="InterPro" id="IPR004360">
    <property type="entry name" value="Glyas_Fos-R_dOase_dom"/>
</dbReference>
<feature type="domain" description="VOC" evidence="1">
    <location>
        <begin position="11"/>
        <end position="125"/>
    </location>
</feature>
<sequence>MPTMAKHAEGMPAWADLFAWDLEKAQDFYGALFGWTFETGTKETNYYTMARYQGHDVAALMPHEKDAKFPPCWNLYFATENVDRALARVQELGGKVAMGPMDVMDAGRMAFAMDSTGAAFGLWQKNQFSGASLMDEPGSLVWYEVMTGEGEKAVSFYKGLFNHGADKLPMEGMQYWLLKKDGKEVGGVMQSGDAPPHWLVTFAVKDTDATADIVTQKGGKVIAPPNDSPYGRYAIFLDPGGASFGVITLAGEPPKA</sequence>
<dbReference type="InterPro" id="IPR052164">
    <property type="entry name" value="Anthracycline_SecMetBiosynth"/>
</dbReference>
<accession>A0ABT5DJD6</accession>
<dbReference type="InterPro" id="IPR029068">
    <property type="entry name" value="Glyas_Bleomycin-R_OHBP_Dase"/>
</dbReference>
<protein>
    <submittedName>
        <fullName evidence="2">VOC family protein</fullName>
    </submittedName>
</protein>
<dbReference type="Pfam" id="PF00903">
    <property type="entry name" value="Glyoxalase"/>
    <property type="match status" value="2"/>
</dbReference>
<name>A0ABT5DJD6_9BACT</name>
<dbReference type="PROSITE" id="PS51819">
    <property type="entry name" value="VOC"/>
    <property type="match status" value="2"/>
</dbReference>
<dbReference type="RefSeq" id="WP_272144181.1">
    <property type="nucleotide sequence ID" value="NZ_JAQNDM010000002.1"/>
</dbReference>
<proteinExistence type="predicted"/>
<gene>
    <name evidence="2" type="ORF">POL68_35215</name>
</gene>